<name>A0ABY6GQV8_9GAMM</name>
<feature type="domain" description="Opioid growth factor receptor (OGFr) conserved" evidence="3">
    <location>
        <begin position="278"/>
        <end position="420"/>
    </location>
</feature>
<feature type="coiled-coil region" evidence="1">
    <location>
        <begin position="166"/>
        <end position="193"/>
    </location>
</feature>
<evidence type="ECO:0000313" key="5">
    <source>
        <dbReference type="Proteomes" id="UP001163255"/>
    </source>
</evidence>
<dbReference type="InterPro" id="IPR039574">
    <property type="entry name" value="OGFr"/>
</dbReference>
<feature type="region of interest" description="Disordered" evidence="2">
    <location>
        <begin position="205"/>
        <end position="226"/>
    </location>
</feature>
<keyword evidence="4" id="KW-0675">Receptor</keyword>
<accession>A0ABY6GQV8</accession>
<proteinExistence type="predicted"/>
<dbReference type="PANTHER" id="PTHR14015">
    <property type="entry name" value="OPIOID GROWTH FACTOR RECEPTOR OGFR ZETA-TYPE OPIOID RECEPTOR"/>
    <property type="match status" value="1"/>
</dbReference>
<gene>
    <name evidence="4" type="ORF">NX720_16435</name>
</gene>
<dbReference type="Pfam" id="PF04664">
    <property type="entry name" value="OGFr_N"/>
    <property type="match status" value="1"/>
</dbReference>
<feature type="region of interest" description="Disordered" evidence="2">
    <location>
        <begin position="1"/>
        <end position="51"/>
    </location>
</feature>
<dbReference type="RefSeq" id="WP_262595968.1">
    <property type="nucleotide sequence ID" value="NZ_CP103300.1"/>
</dbReference>
<protein>
    <submittedName>
        <fullName evidence="4">Opioid growth factor receptor-related protein</fullName>
    </submittedName>
</protein>
<dbReference type="Proteomes" id="UP001163255">
    <property type="component" value="Chromosome"/>
</dbReference>
<feature type="compositionally biased region" description="Basic and acidic residues" evidence="2">
    <location>
        <begin position="36"/>
        <end position="51"/>
    </location>
</feature>
<dbReference type="EMBL" id="CP103300">
    <property type="protein sequence ID" value="UYM14473.1"/>
    <property type="molecule type" value="Genomic_DNA"/>
</dbReference>
<evidence type="ECO:0000256" key="2">
    <source>
        <dbReference type="SAM" id="MobiDB-lite"/>
    </source>
</evidence>
<sequence>MPVSGPKPPSTGSTGFTSPSESPEAEGLPAPSRRIPRNDSRTSGKSLHERRAAVAVKVPPHMGGAAKAEVRSVSQSLERSRDRQAMLEGQKFLCNHLESLSQQLNRSGAAEPVNYRLVFIPRGKPPVSVIPPEQGGADVQARVQALRQQAKPLVRQTRAYFSEGRVQELDRQLAEVKQEIGQQINRLEQLQVEVIMAPVVPAPTALKGQRPAPGEPPENADPATDDPEFVLIPQPVAKPVAKTAVSRRPVPASPPAPVPAAVPVAAPAPAARRTNTQQWLDFYRSGGRIEGQRLTLQQIRQFTARQLESEHQYIQLLFPNQHNSPHNPNAPVLTPQMIQEIQRDPVLQGELQKSLDQMLKFWGLKRIGDDIQVIPGQAEGHAKWIGGFDHNHQRITRVLSCLNECGYVKCASSLEKALQAERHRNRQAPVAYWANAVGSSSNRPLYFSRTPN</sequence>
<dbReference type="InterPro" id="IPR006757">
    <property type="entry name" value="OGF_rcpt"/>
</dbReference>
<evidence type="ECO:0000259" key="3">
    <source>
        <dbReference type="Pfam" id="PF04664"/>
    </source>
</evidence>
<organism evidence="4 5">
    <name type="scientific">Endozoicomonas euniceicola</name>
    <dbReference type="NCBI Taxonomy" id="1234143"/>
    <lineage>
        <taxon>Bacteria</taxon>
        <taxon>Pseudomonadati</taxon>
        <taxon>Pseudomonadota</taxon>
        <taxon>Gammaproteobacteria</taxon>
        <taxon>Oceanospirillales</taxon>
        <taxon>Endozoicomonadaceae</taxon>
        <taxon>Endozoicomonas</taxon>
    </lineage>
</organism>
<feature type="compositionally biased region" description="Low complexity" evidence="2">
    <location>
        <begin position="10"/>
        <end position="22"/>
    </location>
</feature>
<dbReference type="PANTHER" id="PTHR14015:SF2">
    <property type="entry name" value="OPIOID GROWTH FACTOR RECEPTOR (OGFR) CONSERVED DOMAIN-CONTAINING PROTEIN"/>
    <property type="match status" value="1"/>
</dbReference>
<keyword evidence="1" id="KW-0175">Coiled coil</keyword>
<reference evidence="4" key="1">
    <citation type="submission" date="2022-10" db="EMBL/GenBank/DDBJ databases">
        <title>Completed Genome Sequence of two octocoral isolated bacterium, Endozoicomonas euniceicola EF212T and Endozoicomonas gorgoniicola PS125T.</title>
        <authorList>
            <person name="Chiou Y.-J."/>
            <person name="Chen Y.-H."/>
        </authorList>
    </citation>
    <scope>NUCLEOTIDE SEQUENCE</scope>
    <source>
        <strain evidence="4">EF212</strain>
    </source>
</reference>
<evidence type="ECO:0000313" key="4">
    <source>
        <dbReference type="EMBL" id="UYM14473.1"/>
    </source>
</evidence>
<evidence type="ECO:0000256" key="1">
    <source>
        <dbReference type="SAM" id="Coils"/>
    </source>
</evidence>
<keyword evidence="5" id="KW-1185">Reference proteome</keyword>